<keyword evidence="1" id="KW-1133">Transmembrane helix</keyword>
<dbReference type="EMBL" id="CP049228">
    <property type="protein sequence ID" value="QIH23607.1"/>
    <property type="molecule type" value="Genomic_DNA"/>
</dbReference>
<organism evidence="2 3">
    <name type="scientific">Lactobacillus iners</name>
    <dbReference type="NCBI Taxonomy" id="147802"/>
    <lineage>
        <taxon>Bacteria</taxon>
        <taxon>Bacillati</taxon>
        <taxon>Bacillota</taxon>
        <taxon>Bacilli</taxon>
        <taxon>Lactobacillales</taxon>
        <taxon>Lactobacillaceae</taxon>
        <taxon>Lactobacillus</taxon>
    </lineage>
</organism>
<evidence type="ECO:0000313" key="3">
    <source>
        <dbReference type="Proteomes" id="UP000501676"/>
    </source>
</evidence>
<proteinExistence type="predicted"/>
<name>A0A6G7B813_9LACO</name>
<accession>A0A6G7B813</accession>
<reference evidence="2 3" key="1">
    <citation type="submission" date="2020-02" db="EMBL/GenBank/DDBJ databases">
        <title>Complete genome sequences of six Lactobacillus iners strains isolated from the human vagina.</title>
        <authorList>
            <person name="France M.T."/>
            <person name="Rutt L."/>
            <person name="Narina S."/>
            <person name="Arbaugh S."/>
            <person name="Humphrys M.S."/>
            <person name="Ma B."/>
            <person name="Hayward M.R."/>
            <person name="Relman D."/>
            <person name="Kwon D.S."/>
            <person name="Ravel J."/>
        </authorList>
    </citation>
    <scope>NUCLEOTIDE SEQUENCE [LARGE SCALE GENOMIC DNA]</scope>
    <source>
        <strain evidence="2 3">C0210C1</strain>
    </source>
</reference>
<dbReference type="Proteomes" id="UP000501676">
    <property type="component" value="Chromosome"/>
</dbReference>
<evidence type="ECO:0000313" key="2">
    <source>
        <dbReference type="EMBL" id="QIH23607.1"/>
    </source>
</evidence>
<keyword evidence="1" id="KW-0472">Membrane</keyword>
<keyword evidence="1" id="KW-0812">Transmembrane</keyword>
<protein>
    <recommendedName>
        <fullName evidence="4">Holin</fullName>
    </recommendedName>
</protein>
<sequence>MDLDTLVSKILPFLSTIILAFIGYYQAKAKTKSDKEKDEYDRLIAENNRTKSDLEYYRKRWRTAEDELDQLKHKVDVRSGTSIISNTNLKSERKDKNE</sequence>
<feature type="transmembrane region" description="Helical" evidence="1">
    <location>
        <begin position="6"/>
        <end position="25"/>
    </location>
</feature>
<evidence type="ECO:0000256" key="1">
    <source>
        <dbReference type="SAM" id="Phobius"/>
    </source>
</evidence>
<dbReference type="AlphaFoldDB" id="A0A6G7B813"/>
<gene>
    <name evidence="2" type="ORF">G6Z83_02500</name>
</gene>
<dbReference type="RefSeq" id="WP_164823945.1">
    <property type="nucleotide sequence ID" value="NZ_CP049228.1"/>
</dbReference>
<evidence type="ECO:0008006" key="4">
    <source>
        <dbReference type="Google" id="ProtNLM"/>
    </source>
</evidence>